<evidence type="ECO:0000256" key="1">
    <source>
        <dbReference type="SAM" id="MobiDB-lite"/>
    </source>
</evidence>
<feature type="compositionally biased region" description="Pro residues" evidence="1">
    <location>
        <begin position="317"/>
        <end position="330"/>
    </location>
</feature>
<reference evidence="2 3" key="1">
    <citation type="journal article" date="2019" name="Int. J. Syst. Evol. Microbiol.">
        <title>The Global Catalogue of Microorganisms (GCM) 10K type strain sequencing project: providing services to taxonomists for standard genome sequencing and annotation.</title>
        <authorList>
            <consortium name="The Broad Institute Genomics Platform"/>
            <consortium name="The Broad Institute Genome Sequencing Center for Infectious Disease"/>
            <person name="Wu L."/>
            <person name="Ma J."/>
        </authorList>
    </citation>
    <scope>NUCLEOTIDE SEQUENCE [LARGE SCALE GENOMIC DNA]</scope>
    <source>
        <strain evidence="2 3">JCM 16013</strain>
    </source>
</reference>
<dbReference type="Proteomes" id="UP001499854">
    <property type="component" value="Unassembled WGS sequence"/>
</dbReference>
<feature type="compositionally biased region" description="Basic and acidic residues" evidence="1">
    <location>
        <begin position="170"/>
        <end position="179"/>
    </location>
</feature>
<accession>A0ABN2RFY1</accession>
<organism evidence="2 3">
    <name type="scientific">Catenulispora subtropica</name>
    <dbReference type="NCBI Taxonomy" id="450798"/>
    <lineage>
        <taxon>Bacteria</taxon>
        <taxon>Bacillati</taxon>
        <taxon>Actinomycetota</taxon>
        <taxon>Actinomycetes</taxon>
        <taxon>Catenulisporales</taxon>
        <taxon>Catenulisporaceae</taxon>
        <taxon>Catenulispora</taxon>
    </lineage>
</organism>
<comment type="caution">
    <text evidence="2">The sequence shown here is derived from an EMBL/GenBank/DDBJ whole genome shotgun (WGS) entry which is preliminary data.</text>
</comment>
<keyword evidence="3" id="KW-1185">Reference proteome</keyword>
<gene>
    <name evidence="2" type="ORF">GCM10009838_28710</name>
</gene>
<feature type="region of interest" description="Disordered" evidence="1">
    <location>
        <begin position="119"/>
        <end position="194"/>
    </location>
</feature>
<feature type="region of interest" description="Disordered" evidence="1">
    <location>
        <begin position="269"/>
        <end position="353"/>
    </location>
</feature>
<dbReference type="EMBL" id="BAAAQM010000014">
    <property type="protein sequence ID" value="GAA1968495.1"/>
    <property type="molecule type" value="Genomic_DNA"/>
</dbReference>
<feature type="compositionally biased region" description="Basic and acidic residues" evidence="1">
    <location>
        <begin position="140"/>
        <end position="157"/>
    </location>
</feature>
<protein>
    <submittedName>
        <fullName evidence="2">Uncharacterized protein</fullName>
    </submittedName>
</protein>
<evidence type="ECO:0000313" key="2">
    <source>
        <dbReference type="EMBL" id="GAA1968495.1"/>
    </source>
</evidence>
<sequence length="353" mass="36923">MRTTGNSQRALGRRRISRRDAEALFGAARAGSGLEDVAGLLEAAAGPALPAELSGEDAARAGFSAHHSVSATPPKERRVFSKAMLTKAVTVKIAAAVCGVSVAGAATAAATDSLPRSWQQTAHSALGPIGVPAPKTAAKAGHDKDQDRKGADADKPTPHPAPTGSPAAKPSEDQDHQGDQDDQDDQGRLDAAGAALLGDEAFRLCKAAENGDRDDRGADLTAAELQKLAKAAGIPETELAKIKTRMDAQRTEAQKRMQDFCTRLAQAEKDLRQGRKPHFPLPAPHPGDGWPTTWPTLPSGPGMPTKLPTGLPSKLPTNPPSKLPTNPPTGWPTNWPIDPQNPNDPVHQSSGSH</sequence>
<dbReference type="RefSeq" id="WP_344657492.1">
    <property type="nucleotide sequence ID" value="NZ_BAAAQM010000014.1"/>
</dbReference>
<proteinExistence type="predicted"/>
<feature type="compositionally biased region" description="Polar residues" evidence="1">
    <location>
        <begin position="340"/>
        <end position="353"/>
    </location>
</feature>
<name>A0ABN2RFY1_9ACTN</name>
<evidence type="ECO:0000313" key="3">
    <source>
        <dbReference type="Proteomes" id="UP001499854"/>
    </source>
</evidence>